<dbReference type="PANTHER" id="PTHR43482:SF1">
    <property type="entry name" value="PROTEIN AST1-RELATED"/>
    <property type="match status" value="1"/>
</dbReference>
<dbReference type="Pfam" id="PF08240">
    <property type="entry name" value="ADH_N"/>
    <property type="match status" value="1"/>
</dbReference>
<organism evidence="2 3">
    <name type="scientific">Microbacterium istanbulense</name>
    <dbReference type="NCBI Taxonomy" id="3122049"/>
    <lineage>
        <taxon>Bacteria</taxon>
        <taxon>Bacillati</taxon>
        <taxon>Actinomycetota</taxon>
        <taxon>Actinomycetes</taxon>
        <taxon>Micrococcales</taxon>
        <taxon>Microbacteriaceae</taxon>
        <taxon>Microbacterium</taxon>
    </lineage>
</organism>
<dbReference type="EMBL" id="JBBDGN010000022">
    <property type="protein sequence ID" value="MEJ1092991.1"/>
    <property type="molecule type" value="Genomic_DNA"/>
</dbReference>
<dbReference type="InterPro" id="IPR013154">
    <property type="entry name" value="ADH-like_N"/>
</dbReference>
<protein>
    <submittedName>
        <fullName evidence="2">Alcohol dehydrogenase catalytic domain-containing protein</fullName>
    </submittedName>
</protein>
<dbReference type="InterPro" id="IPR011032">
    <property type="entry name" value="GroES-like_sf"/>
</dbReference>
<evidence type="ECO:0000313" key="2">
    <source>
        <dbReference type="EMBL" id="MEJ1092991.1"/>
    </source>
</evidence>
<proteinExistence type="predicted"/>
<dbReference type="PANTHER" id="PTHR43482">
    <property type="entry name" value="PROTEIN AST1-RELATED"/>
    <property type="match status" value="1"/>
</dbReference>
<dbReference type="Gene3D" id="3.40.50.720">
    <property type="entry name" value="NAD(P)-binding Rossmann-like Domain"/>
    <property type="match status" value="1"/>
</dbReference>
<dbReference type="RefSeq" id="WP_337322061.1">
    <property type="nucleotide sequence ID" value="NZ_JBBDGN010000022.1"/>
</dbReference>
<gene>
    <name evidence="2" type="ORF">WDU93_14985</name>
</gene>
<evidence type="ECO:0000313" key="3">
    <source>
        <dbReference type="Proteomes" id="UP001366085"/>
    </source>
</evidence>
<dbReference type="SUPFAM" id="SSF50129">
    <property type="entry name" value="GroES-like"/>
    <property type="match status" value="1"/>
</dbReference>
<accession>A0ABU8LNS9</accession>
<name>A0ABU8LNS9_9MICO</name>
<evidence type="ECO:0000259" key="1">
    <source>
        <dbReference type="Pfam" id="PF08240"/>
    </source>
</evidence>
<dbReference type="Proteomes" id="UP001366085">
    <property type="component" value="Unassembled WGS sequence"/>
</dbReference>
<reference evidence="2 3" key="1">
    <citation type="submission" date="2024-02" db="EMBL/GenBank/DDBJ databases">
        <authorList>
            <person name="Saticioglu I.B."/>
        </authorList>
    </citation>
    <scope>NUCLEOTIDE SEQUENCE [LARGE SCALE GENOMIC DNA]</scope>
    <source>
        <strain evidence="2 3">Mu-43</strain>
    </source>
</reference>
<sequence>MGRIPRATPGPLSVLVRPVAVSLNPVDVQIREGLERKYLTPRFPAVPGIDVAGVVVELGADTPEFAIDDAVVGHAMKDFVGAGTLAEFVDMPVRSTIRIPEGLTFREAATLPLAAQTALQVIRRSELQAADRVLVSGAAGVSVPSPFSSRSERAP</sequence>
<feature type="domain" description="Alcohol dehydrogenase-like N-terminal" evidence="1">
    <location>
        <begin position="11"/>
        <end position="101"/>
    </location>
</feature>
<dbReference type="Gene3D" id="3.90.180.10">
    <property type="entry name" value="Medium-chain alcohol dehydrogenases, catalytic domain"/>
    <property type="match status" value="1"/>
</dbReference>
<keyword evidence="3" id="KW-1185">Reference proteome</keyword>
<dbReference type="InterPro" id="IPR052585">
    <property type="entry name" value="Lipid_raft_assoc_Zn_ADH"/>
</dbReference>
<comment type="caution">
    <text evidence="2">The sequence shown here is derived from an EMBL/GenBank/DDBJ whole genome shotgun (WGS) entry which is preliminary data.</text>
</comment>